<evidence type="ECO:0000259" key="15">
    <source>
        <dbReference type="PROSITE" id="PS50109"/>
    </source>
</evidence>
<dbReference type="EMBL" id="JAGGJQ010000008">
    <property type="protein sequence ID" value="MBP1840916.1"/>
    <property type="molecule type" value="Genomic_DNA"/>
</dbReference>
<evidence type="ECO:0000256" key="11">
    <source>
        <dbReference type="ARBA" id="ARBA00022989"/>
    </source>
</evidence>
<dbReference type="Pfam" id="PF00672">
    <property type="entry name" value="HAMP"/>
    <property type="match status" value="1"/>
</dbReference>
<accession>A0A9X1C9E2</accession>
<dbReference type="SMART" id="SM00388">
    <property type="entry name" value="HisKA"/>
    <property type="match status" value="1"/>
</dbReference>
<evidence type="ECO:0000256" key="4">
    <source>
        <dbReference type="ARBA" id="ARBA00022475"/>
    </source>
</evidence>
<dbReference type="SUPFAM" id="SSF55874">
    <property type="entry name" value="ATPase domain of HSP90 chaperone/DNA topoisomerase II/histidine kinase"/>
    <property type="match status" value="1"/>
</dbReference>
<feature type="domain" description="Histidine kinase" evidence="15">
    <location>
        <begin position="238"/>
        <end position="455"/>
    </location>
</feature>
<dbReference type="EMBL" id="JAUSUU010000008">
    <property type="protein sequence ID" value="MDQ0336187.1"/>
    <property type="molecule type" value="Genomic_DNA"/>
</dbReference>
<evidence type="ECO:0000313" key="19">
    <source>
        <dbReference type="Proteomes" id="UP001138672"/>
    </source>
</evidence>
<keyword evidence="10" id="KW-0067">ATP-binding</keyword>
<dbReference type="InterPro" id="IPR003661">
    <property type="entry name" value="HisK_dim/P_dom"/>
</dbReference>
<dbReference type="OrthoDB" id="594725at2"/>
<dbReference type="PANTHER" id="PTHR45528">
    <property type="entry name" value="SENSOR HISTIDINE KINASE CPXA"/>
    <property type="match status" value="1"/>
</dbReference>
<feature type="transmembrane region" description="Helical" evidence="14">
    <location>
        <begin position="7"/>
        <end position="30"/>
    </location>
</feature>
<evidence type="ECO:0000256" key="9">
    <source>
        <dbReference type="ARBA" id="ARBA00022777"/>
    </source>
</evidence>
<protein>
    <recommendedName>
        <fullName evidence="3">histidine kinase</fullName>
        <ecNumber evidence="3">2.7.13.3</ecNumber>
    </recommendedName>
</protein>
<evidence type="ECO:0000256" key="7">
    <source>
        <dbReference type="ARBA" id="ARBA00022692"/>
    </source>
</evidence>
<keyword evidence="6" id="KW-0808">Transferase</keyword>
<dbReference type="CDD" id="cd00082">
    <property type="entry name" value="HisKA"/>
    <property type="match status" value="1"/>
</dbReference>
<gene>
    <name evidence="17" type="ORF">J2Z56_002847</name>
    <name evidence="18" type="ORF">J2Z57_002640</name>
</gene>
<dbReference type="CDD" id="cd06225">
    <property type="entry name" value="HAMP"/>
    <property type="match status" value="1"/>
</dbReference>
<keyword evidence="13 14" id="KW-0472">Membrane</keyword>
<dbReference type="InterPro" id="IPR003660">
    <property type="entry name" value="HAMP_dom"/>
</dbReference>
<evidence type="ECO:0000256" key="6">
    <source>
        <dbReference type="ARBA" id="ARBA00022679"/>
    </source>
</evidence>
<evidence type="ECO:0000259" key="16">
    <source>
        <dbReference type="PROSITE" id="PS50885"/>
    </source>
</evidence>
<dbReference type="CDD" id="cd00075">
    <property type="entry name" value="HATPase"/>
    <property type="match status" value="1"/>
</dbReference>
<dbReference type="SMART" id="SM00304">
    <property type="entry name" value="HAMP"/>
    <property type="match status" value="1"/>
</dbReference>
<name>A0A9X1C9E2_9FLAO</name>
<feature type="transmembrane region" description="Helical" evidence="14">
    <location>
        <begin position="156"/>
        <end position="176"/>
    </location>
</feature>
<dbReference type="InterPro" id="IPR036097">
    <property type="entry name" value="HisK_dim/P_sf"/>
</dbReference>
<dbReference type="RefSeq" id="WP_057782036.1">
    <property type="nucleotide sequence ID" value="NZ_JAGGJQ010000008.1"/>
</dbReference>
<keyword evidence="5" id="KW-0597">Phosphoprotein</keyword>
<keyword evidence="12" id="KW-0902">Two-component regulatory system</keyword>
<comment type="subcellular location">
    <subcellularLocation>
        <location evidence="2">Cell membrane</location>
        <topology evidence="2">Multi-pass membrane protein</topology>
    </subcellularLocation>
</comment>
<organism evidence="17 19">
    <name type="scientific">Formosa algae</name>
    <dbReference type="NCBI Taxonomy" id="225843"/>
    <lineage>
        <taxon>Bacteria</taxon>
        <taxon>Pseudomonadati</taxon>
        <taxon>Bacteroidota</taxon>
        <taxon>Flavobacteriia</taxon>
        <taxon>Flavobacteriales</taxon>
        <taxon>Flavobacteriaceae</taxon>
        <taxon>Formosa</taxon>
    </lineage>
</organism>
<dbReference type="PROSITE" id="PS50885">
    <property type="entry name" value="HAMP"/>
    <property type="match status" value="1"/>
</dbReference>
<evidence type="ECO:0000256" key="12">
    <source>
        <dbReference type="ARBA" id="ARBA00023012"/>
    </source>
</evidence>
<dbReference type="PRINTS" id="PR00344">
    <property type="entry name" value="BCTRLSENSOR"/>
</dbReference>
<dbReference type="SUPFAM" id="SSF158472">
    <property type="entry name" value="HAMP domain-like"/>
    <property type="match status" value="1"/>
</dbReference>
<dbReference type="InterPro" id="IPR004358">
    <property type="entry name" value="Sig_transdc_His_kin-like_C"/>
</dbReference>
<evidence type="ECO:0000313" key="18">
    <source>
        <dbReference type="EMBL" id="MDQ0336187.1"/>
    </source>
</evidence>
<sequence length="462" mass="52746">MKIKNKITFIFVILVATMQLVIFTVIYLFAVDYTTSAFFDKLKKRTIIAEQSYFEKDTLNVEIYEDLRRKHLQTLPEEQEFIFPINTELKAISEELKIALPETFYSSLITNNYAEAKVGKTFLSGINYNDHTANYLIILTAQDHDGVNELSNLRTLLFFLFLLNIIVLLLLGRFFAKRTLNPLTQIIEKVNTIRVTNLHERLQTTHNRDELSQLASTFNDMLDRLETSFDIQSNFINNASHELKNPLTAILGQTEIALLKERSPEEYIKVLEGVETEALRLDALINSLLKFAQTENDEKGLLISPMRLDELILEVKGNIDLINPENKIEIDFNDFPENPDLLVVEGNYGLINIALNNILDNASKFSENKKVIVKIVANNSVIKIVVTDQGVGIPADEIKNIYQPFYRAANVRNVKGYGFGLPLTYKIMKLHSGTIEVFSEHKKGTIVTVIFPNKHQRTSISK</sequence>
<dbReference type="EC" id="2.7.13.3" evidence="3"/>
<dbReference type="Gene3D" id="6.10.340.10">
    <property type="match status" value="1"/>
</dbReference>
<feature type="domain" description="HAMP" evidence="16">
    <location>
        <begin position="177"/>
        <end position="230"/>
    </location>
</feature>
<dbReference type="AlphaFoldDB" id="A0A9X1C9E2"/>
<dbReference type="InterPro" id="IPR050398">
    <property type="entry name" value="HssS/ArlS-like"/>
</dbReference>
<keyword evidence="8" id="KW-0547">Nucleotide-binding</keyword>
<dbReference type="PROSITE" id="PS50109">
    <property type="entry name" value="HIS_KIN"/>
    <property type="match status" value="1"/>
</dbReference>
<evidence type="ECO:0000313" key="20">
    <source>
        <dbReference type="Proteomes" id="UP001231587"/>
    </source>
</evidence>
<evidence type="ECO:0000256" key="13">
    <source>
        <dbReference type="ARBA" id="ARBA00023136"/>
    </source>
</evidence>
<dbReference type="Gene3D" id="1.10.287.130">
    <property type="match status" value="1"/>
</dbReference>
<evidence type="ECO:0000256" key="2">
    <source>
        <dbReference type="ARBA" id="ARBA00004651"/>
    </source>
</evidence>
<proteinExistence type="predicted"/>
<dbReference type="InterPro" id="IPR005467">
    <property type="entry name" value="His_kinase_dom"/>
</dbReference>
<evidence type="ECO:0000256" key="8">
    <source>
        <dbReference type="ARBA" id="ARBA00022741"/>
    </source>
</evidence>
<keyword evidence="20" id="KW-1185">Reference proteome</keyword>
<comment type="catalytic activity">
    <reaction evidence="1">
        <text>ATP + protein L-histidine = ADP + protein N-phospho-L-histidine.</text>
        <dbReference type="EC" id="2.7.13.3"/>
    </reaction>
</comment>
<dbReference type="Gene3D" id="3.30.565.10">
    <property type="entry name" value="Histidine kinase-like ATPase, C-terminal domain"/>
    <property type="match status" value="1"/>
</dbReference>
<dbReference type="GO" id="GO:0005886">
    <property type="term" value="C:plasma membrane"/>
    <property type="evidence" value="ECO:0007669"/>
    <property type="project" value="UniProtKB-SubCell"/>
</dbReference>
<evidence type="ECO:0000313" key="17">
    <source>
        <dbReference type="EMBL" id="MBP1840916.1"/>
    </source>
</evidence>
<dbReference type="GO" id="GO:0005524">
    <property type="term" value="F:ATP binding"/>
    <property type="evidence" value="ECO:0007669"/>
    <property type="project" value="UniProtKB-KW"/>
</dbReference>
<dbReference type="GO" id="GO:0000155">
    <property type="term" value="F:phosphorelay sensor kinase activity"/>
    <property type="evidence" value="ECO:0007669"/>
    <property type="project" value="InterPro"/>
</dbReference>
<evidence type="ECO:0000256" key="10">
    <source>
        <dbReference type="ARBA" id="ARBA00022840"/>
    </source>
</evidence>
<keyword evidence="7 14" id="KW-0812">Transmembrane</keyword>
<keyword evidence="11 14" id="KW-1133">Transmembrane helix</keyword>
<evidence type="ECO:0000256" key="14">
    <source>
        <dbReference type="SAM" id="Phobius"/>
    </source>
</evidence>
<dbReference type="InterPro" id="IPR036890">
    <property type="entry name" value="HATPase_C_sf"/>
</dbReference>
<dbReference type="FunFam" id="1.10.287.130:FF:000001">
    <property type="entry name" value="Two-component sensor histidine kinase"/>
    <property type="match status" value="1"/>
</dbReference>
<dbReference type="Pfam" id="PF02518">
    <property type="entry name" value="HATPase_c"/>
    <property type="match status" value="1"/>
</dbReference>
<dbReference type="Proteomes" id="UP001231587">
    <property type="component" value="Unassembled WGS sequence"/>
</dbReference>
<comment type="caution">
    <text evidence="17">The sequence shown here is derived from an EMBL/GenBank/DDBJ whole genome shotgun (WGS) entry which is preliminary data.</text>
</comment>
<dbReference type="PANTHER" id="PTHR45528:SF1">
    <property type="entry name" value="SENSOR HISTIDINE KINASE CPXA"/>
    <property type="match status" value="1"/>
</dbReference>
<keyword evidence="4" id="KW-1003">Cell membrane</keyword>
<dbReference type="SMART" id="SM00387">
    <property type="entry name" value="HATPase_c"/>
    <property type="match status" value="1"/>
</dbReference>
<evidence type="ECO:0000256" key="5">
    <source>
        <dbReference type="ARBA" id="ARBA00022553"/>
    </source>
</evidence>
<dbReference type="InterPro" id="IPR003594">
    <property type="entry name" value="HATPase_dom"/>
</dbReference>
<dbReference type="SUPFAM" id="SSF47384">
    <property type="entry name" value="Homodimeric domain of signal transducing histidine kinase"/>
    <property type="match status" value="1"/>
</dbReference>
<evidence type="ECO:0000256" key="1">
    <source>
        <dbReference type="ARBA" id="ARBA00000085"/>
    </source>
</evidence>
<evidence type="ECO:0000256" key="3">
    <source>
        <dbReference type="ARBA" id="ARBA00012438"/>
    </source>
</evidence>
<dbReference type="Pfam" id="PF00512">
    <property type="entry name" value="HisKA"/>
    <property type="match status" value="1"/>
</dbReference>
<reference evidence="17" key="1">
    <citation type="submission" date="2021-03" db="EMBL/GenBank/DDBJ databases">
        <title>Genomic Encyclopedia of Type Strains, Phase IV (KMG-IV): sequencing the most valuable type-strain genomes for metagenomic binning, comparative biology and taxonomic classification.</title>
        <authorList>
            <person name="Goeker M."/>
        </authorList>
    </citation>
    <scope>NUCLEOTIDE SEQUENCE</scope>
    <source>
        <strain evidence="17">DSM 15523</strain>
        <strain evidence="18 20">DSM 16476</strain>
    </source>
</reference>
<keyword evidence="9 17" id="KW-0418">Kinase</keyword>
<dbReference type="Proteomes" id="UP001138672">
    <property type="component" value="Unassembled WGS sequence"/>
</dbReference>